<evidence type="ECO:0000259" key="1">
    <source>
        <dbReference type="PROSITE" id="PS50835"/>
    </source>
</evidence>
<dbReference type="AlphaFoldDB" id="A0AAD9JFT3"/>
<accession>A0AAD9JFT3</accession>
<dbReference type="EMBL" id="JAODUP010000344">
    <property type="protein sequence ID" value="KAK2151952.1"/>
    <property type="molecule type" value="Genomic_DNA"/>
</dbReference>
<feature type="domain" description="Ig-like" evidence="1">
    <location>
        <begin position="67"/>
        <end position="153"/>
    </location>
</feature>
<reference evidence="2" key="1">
    <citation type="journal article" date="2023" name="Mol. Biol. Evol.">
        <title>Third-Generation Sequencing Reveals the Adaptive Role of the Epigenome in Three Deep-Sea Polychaetes.</title>
        <authorList>
            <person name="Perez M."/>
            <person name="Aroh O."/>
            <person name="Sun Y."/>
            <person name="Lan Y."/>
            <person name="Juniper S.K."/>
            <person name="Young C.R."/>
            <person name="Angers B."/>
            <person name="Qian P.Y."/>
        </authorList>
    </citation>
    <scope>NUCLEOTIDE SEQUENCE</scope>
    <source>
        <strain evidence="2">P08H-3</strain>
    </source>
</reference>
<name>A0AAD9JFT3_9ANNE</name>
<evidence type="ECO:0000313" key="2">
    <source>
        <dbReference type="EMBL" id="KAK2151952.1"/>
    </source>
</evidence>
<dbReference type="Pfam" id="PF13895">
    <property type="entry name" value="Ig_2"/>
    <property type="match status" value="1"/>
</dbReference>
<sequence>MYGNGYATRVTTEIEKGYKKISLTIADLQPPDAMYNYICDARTSGEYSVNMKENRAWIMLCDIPDIPIITSSINLPEVEENTTLTMTCSIDSTTTFPDNLPSKDKPHIEYTWQRDNNNLTNDDRHNVSGNTVIIDKVEIQDDKITYRCIAEEI</sequence>
<dbReference type="SUPFAM" id="SSF48726">
    <property type="entry name" value="Immunoglobulin"/>
    <property type="match status" value="1"/>
</dbReference>
<proteinExistence type="predicted"/>
<dbReference type="InterPro" id="IPR007110">
    <property type="entry name" value="Ig-like_dom"/>
</dbReference>
<dbReference type="Gene3D" id="2.60.40.10">
    <property type="entry name" value="Immunoglobulins"/>
    <property type="match status" value="1"/>
</dbReference>
<organism evidence="2 3">
    <name type="scientific">Paralvinella palmiformis</name>
    <dbReference type="NCBI Taxonomy" id="53620"/>
    <lineage>
        <taxon>Eukaryota</taxon>
        <taxon>Metazoa</taxon>
        <taxon>Spiralia</taxon>
        <taxon>Lophotrochozoa</taxon>
        <taxon>Annelida</taxon>
        <taxon>Polychaeta</taxon>
        <taxon>Sedentaria</taxon>
        <taxon>Canalipalpata</taxon>
        <taxon>Terebellida</taxon>
        <taxon>Terebelliformia</taxon>
        <taxon>Alvinellidae</taxon>
        <taxon>Paralvinella</taxon>
    </lineage>
</organism>
<dbReference type="InterPro" id="IPR013783">
    <property type="entry name" value="Ig-like_fold"/>
</dbReference>
<evidence type="ECO:0000313" key="3">
    <source>
        <dbReference type="Proteomes" id="UP001208570"/>
    </source>
</evidence>
<keyword evidence="3" id="KW-1185">Reference proteome</keyword>
<protein>
    <recommendedName>
        <fullName evidence="1">Ig-like domain-containing protein</fullName>
    </recommendedName>
</protein>
<dbReference type="InterPro" id="IPR036179">
    <property type="entry name" value="Ig-like_dom_sf"/>
</dbReference>
<dbReference type="Proteomes" id="UP001208570">
    <property type="component" value="Unassembled WGS sequence"/>
</dbReference>
<comment type="caution">
    <text evidence="2">The sequence shown here is derived from an EMBL/GenBank/DDBJ whole genome shotgun (WGS) entry which is preliminary data.</text>
</comment>
<dbReference type="PROSITE" id="PS50835">
    <property type="entry name" value="IG_LIKE"/>
    <property type="match status" value="1"/>
</dbReference>
<gene>
    <name evidence="2" type="ORF">LSH36_344g00025</name>
</gene>